<organism evidence="2 3">
    <name type="scientific">Kitasatospora aburaviensis</name>
    <dbReference type="NCBI Taxonomy" id="67265"/>
    <lineage>
        <taxon>Bacteria</taxon>
        <taxon>Bacillati</taxon>
        <taxon>Actinomycetota</taxon>
        <taxon>Actinomycetes</taxon>
        <taxon>Kitasatosporales</taxon>
        <taxon>Streptomycetaceae</taxon>
        <taxon>Kitasatospora</taxon>
    </lineage>
</organism>
<dbReference type="RefSeq" id="WP_313762500.1">
    <property type="nucleotide sequence ID" value="NZ_BAAAVH010000050.1"/>
</dbReference>
<dbReference type="EMBL" id="JBHSOD010000003">
    <property type="protein sequence ID" value="MFC5884164.1"/>
    <property type="molecule type" value="Genomic_DNA"/>
</dbReference>
<protein>
    <submittedName>
        <fullName evidence="2">NAD(P)-binding domain-containing protein</fullName>
    </submittedName>
</protein>
<accession>A0ABW1ET95</accession>
<dbReference type="InterPro" id="IPR028939">
    <property type="entry name" value="P5C_Rdtase_cat_N"/>
</dbReference>
<feature type="domain" description="Pyrroline-5-carboxylate reductase catalytic N-terminal" evidence="1">
    <location>
        <begin position="20"/>
        <end position="95"/>
    </location>
</feature>
<evidence type="ECO:0000259" key="1">
    <source>
        <dbReference type="Pfam" id="PF03807"/>
    </source>
</evidence>
<dbReference type="Gene3D" id="3.40.50.720">
    <property type="entry name" value="NAD(P)-binding Rossmann-like Domain"/>
    <property type="match status" value="1"/>
</dbReference>
<evidence type="ECO:0000313" key="3">
    <source>
        <dbReference type="Proteomes" id="UP001596067"/>
    </source>
</evidence>
<reference evidence="3" key="1">
    <citation type="journal article" date="2019" name="Int. J. Syst. Evol. Microbiol.">
        <title>The Global Catalogue of Microorganisms (GCM) 10K type strain sequencing project: providing services to taxonomists for standard genome sequencing and annotation.</title>
        <authorList>
            <consortium name="The Broad Institute Genomics Platform"/>
            <consortium name="The Broad Institute Genome Sequencing Center for Infectious Disease"/>
            <person name="Wu L."/>
            <person name="Ma J."/>
        </authorList>
    </citation>
    <scope>NUCLEOTIDE SEQUENCE [LARGE SCALE GENOMIC DNA]</scope>
    <source>
        <strain evidence="3">CGMCC 4.1469</strain>
    </source>
</reference>
<keyword evidence="3" id="KW-1185">Reference proteome</keyword>
<dbReference type="Pfam" id="PF03807">
    <property type="entry name" value="F420_oxidored"/>
    <property type="match status" value="1"/>
</dbReference>
<name>A0ABW1ET95_9ACTN</name>
<dbReference type="SUPFAM" id="SSF51735">
    <property type="entry name" value="NAD(P)-binding Rossmann-fold domains"/>
    <property type="match status" value="1"/>
</dbReference>
<evidence type="ECO:0000313" key="2">
    <source>
        <dbReference type="EMBL" id="MFC5884164.1"/>
    </source>
</evidence>
<gene>
    <name evidence="2" type="ORF">ACFP0N_04080</name>
</gene>
<dbReference type="InterPro" id="IPR036291">
    <property type="entry name" value="NAD(P)-bd_dom_sf"/>
</dbReference>
<sequence length="273" mass="28290">MTLGLRPGNPAEPRHNDPGTIAVVGLGRLGAVLADRLAERFPVLLNDSDPAVARRVAAALSLPDMDQREILSAADTVLICVPPHETEAALRRLAALTEEVGRRPLFVNLATSVPTDQLPELNVEVVGLKPVCQFTAVALGLKTVLVTSAPRRIGLLRTLAADLGEVVLGPEKVVGPANRAATKVALKACAELAAELAGRGLPTDIVRAAIRNVLVGTALDYPPSDANPYTRSVLDEIAAEAKAAEAAPAGAVPPEALAWAAWAERPVSPGGVA</sequence>
<proteinExistence type="predicted"/>
<comment type="caution">
    <text evidence="2">The sequence shown here is derived from an EMBL/GenBank/DDBJ whole genome shotgun (WGS) entry which is preliminary data.</text>
</comment>
<dbReference type="Proteomes" id="UP001596067">
    <property type="component" value="Unassembled WGS sequence"/>
</dbReference>